<dbReference type="SUPFAM" id="SSF51261">
    <property type="entry name" value="Duplicated hybrid motif"/>
    <property type="match status" value="1"/>
</dbReference>
<feature type="region of interest" description="Disordered" evidence="2">
    <location>
        <begin position="19"/>
        <end position="64"/>
    </location>
</feature>
<name>A0ABP7MSC8_9GAMM</name>
<dbReference type="CDD" id="cd12797">
    <property type="entry name" value="M23_peptidase"/>
    <property type="match status" value="1"/>
</dbReference>
<organism evidence="4 5">
    <name type="scientific">Litoribacillus peritrichatus</name>
    <dbReference type="NCBI Taxonomy" id="718191"/>
    <lineage>
        <taxon>Bacteria</taxon>
        <taxon>Pseudomonadati</taxon>
        <taxon>Pseudomonadota</taxon>
        <taxon>Gammaproteobacteria</taxon>
        <taxon>Oceanospirillales</taxon>
        <taxon>Oceanospirillaceae</taxon>
        <taxon>Litoribacillus</taxon>
    </lineage>
</organism>
<feature type="coiled-coil region" evidence="1">
    <location>
        <begin position="131"/>
        <end position="165"/>
    </location>
</feature>
<dbReference type="RefSeq" id="WP_344799103.1">
    <property type="nucleotide sequence ID" value="NZ_BAABBN010000007.1"/>
</dbReference>
<evidence type="ECO:0000313" key="4">
    <source>
        <dbReference type="EMBL" id="GAA3929311.1"/>
    </source>
</evidence>
<dbReference type="PANTHER" id="PTHR21666">
    <property type="entry name" value="PEPTIDASE-RELATED"/>
    <property type="match status" value="1"/>
</dbReference>
<comment type="caution">
    <text evidence="4">The sequence shown here is derived from an EMBL/GenBank/DDBJ whole genome shotgun (WGS) entry which is preliminary data.</text>
</comment>
<dbReference type="Gene3D" id="6.10.250.3150">
    <property type="match status" value="1"/>
</dbReference>
<evidence type="ECO:0000256" key="2">
    <source>
        <dbReference type="SAM" id="MobiDB-lite"/>
    </source>
</evidence>
<reference evidence="5" key="1">
    <citation type="journal article" date="2019" name="Int. J. Syst. Evol. Microbiol.">
        <title>The Global Catalogue of Microorganisms (GCM) 10K type strain sequencing project: providing services to taxonomists for standard genome sequencing and annotation.</title>
        <authorList>
            <consortium name="The Broad Institute Genomics Platform"/>
            <consortium name="The Broad Institute Genome Sequencing Center for Infectious Disease"/>
            <person name="Wu L."/>
            <person name="Ma J."/>
        </authorList>
    </citation>
    <scope>NUCLEOTIDE SEQUENCE [LARGE SCALE GENOMIC DNA]</scope>
    <source>
        <strain evidence="5">JCM 17551</strain>
    </source>
</reference>
<protein>
    <submittedName>
        <fullName evidence="4">Peptidoglycan DD-metalloendopeptidase family protein</fullName>
    </submittedName>
</protein>
<dbReference type="Gene3D" id="2.70.70.10">
    <property type="entry name" value="Glucose Permease (Domain IIA)"/>
    <property type="match status" value="1"/>
</dbReference>
<dbReference type="InterPro" id="IPR011055">
    <property type="entry name" value="Dup_hybrid_motif"/>
</dbReference>
<dbReference type="InterPro" id="IPR050570">
    <property type="entry name" value="Cell_wall_metabolism_enzyme"/>
</dbReference>
<proteinExistence type="predicted"/>
<dbReference type="Proteomes" id="UP001501565">
    <property type="component" value="Unassembled WGS sequence"/>
</dbReference>
<dbReference type="EMBL" id="BAABBN010000007">
    <property type="protein sequence ID" value="GAA3929311.1"/>
    <property type="molecule type" value="Genomic_DNA"/>
</dbReference>
<keyword evidence="1" id="KW-0175">Coiled coil</keyword>
<dbReference type="InterPro" id="IPR016047">
    <property type="entry name" value="M23ase_b-sheet_dom"/>
</dbReference>
<feature type="domain" description="M23ase beta-sheet core" evidence="3">
    <location>
        <begin position="257"/>
        <end position="350"/>
    </location>
</feature>
<gene>
    <name evidence="4" type="ORF">GCM10022277_27300</name>
</gene>
<accession>A0ABP7MSC8</accession>
<evidence type="ECO:0000259" key="3">
    <source>
        <dbReference type="Pfam" id="PF01551"/>
    </source>
</evidence>
<evidence type="ECO:0000256" key="1">
    <source>
        <dbReference type="SAM" id="Coils"/>
    </source>
</evidence>
<evidence type="ECO:0000313" key="5">
    <source>
        <dbReference type="Proteomes" id="UP001501565"/>
    </source>
</evidence>
<dbReference type="Pfam" id="PF01551">
    <property type="entry name" value="Peptidase_M23"/>
    <property type="match status" value="1"/>
</dbReference>
<sequence length="357" mass="40637">MSEVEQNITQQKKEIEKLRRKVKALTRQQDKQNKALQATSRKVSNARKNILNTKKQLSQTQSKLASLREQNQTIKRTLNKSKQEIRQLLVSVYKNQDNSQLKLLLSQDSPQTLTRLLKYHNYLQQEQLSKIEKHLKTLEDFRENEKQLTTELVSLQELKKKQELEQVTLAQSKQAQQHELNKLKQSVKTEAGRLKKKQADQQRLNKLLVDMKKALEDINALAGSRPFKADKGKMPWPVKGRIVRSFGSALAGGKLKSNGVLLSAPAGKPVKAIHNGRVVFSDWFSGFGLLTIIDHGNGYMSLYGQAESVIREPGEWVNIGDTIAYTGNTSDTDIDGIYFEIRHKGTPINPKRWCTGR</sequence>
<feature type="compositionally biased region" description="Polar residues" evidence="2">
    <location>
        <begin position="34"/>
        <end position="64"/>
    </location>
</feature>
<dbReference type="PANTHER" id="PTHR21666:SF270">
    <property type="entry name" value="MUREIN HYDROLASE ACTIVATOR ENVC"/>
    <property type="match status" value="1"/>
</dbReference>
<keyword evidence="5" id="KW-1185">Reference proteome</keyword>